<gene>
    <name evidence="1" type="ORF">ACI1P1_02660</name>
</gene>
<evidence type="ECO:0000313" key="1">
    <source>
        <dbReference type="EMBL" id="MFM9327191.1"/>
    </source>
</evidence>
<dbReference type="Proteomes" id="UP001631969">
    <property type="component" value="Unassembled WGS sequence"/>
</dbReference>
<comment type="caution">
    <text evidence="1">The sequence shown here is derived from an EMBL/GenBank/DDBJ whole genome shotgun (WGS) entry which is preliminary data.</text>
</comment>
<name>A0ACC7NT22_9BACL</name>
<proteinExistence type="predicted"/>
<evidence type="ECO:0000313" key="2">
    <source>
        <dbReference type="Proteomes" id="UP001631969"/>
    </source>
</evidence>
<sequence>MPKDMKRMNYFDGLLLKQEDLILDQQHHKRLQRLHNRYFHNWGVVSGLKVEAAPSSTDLLKVEVSPGLALNRIYDEENQEEISQEILISDTHPDRLVDLSGYSTSDQIYITVRYKEVLADKDLPKGGGAEIHIWEMSEIKAGSSKPEDPRKDIILARVTLKHNQDGSLAVGGIYDKDTDGTPIVARAVGSTVKADKMIIGSKEEVTLPYLSNTEEEGGQEGSKLFVHAPATEFTGAVRSGSLETYGNAEIKGELTVTAGSKHALKVNQAGDVEITGSADIAGPLSAKNGIDVSGGLATLDVPQVIISGSTVTLNKNPGAQSGGGLEVCRENRPSAKLLWDETDKAWKIGTEAHPDDLSSGMHTVAYGGDWDKLHQGANADKLHQHSGLHRTDGSPVLTADEQGDVRIEQSLTIARSLIAGNNGLEIKRGDTLPNARIAWNEAAKKWQTGTADGKMTDIPDGEQWEKLTGGNQNADALHTHRQFHNEDRSKLALEIGVDGNVHIPHELMVGETLTVNKLIVREEEVLVKKVEQEVTDSFLTVNKGDGDAPVEAKGGLNVYRGSADPQARLEWNETDKKWKIGVEGSLADIPYGSKWDSLTSGGVAEQAHKHSSLSTSSGGIVFAVNEEGQVTASGDAVVKGALDVAGGAAMHGGLQVGGSATIDGDLTVKGKTTFIDRTDMVVRSSKIELNKYEGETSAVLKEGSIEVYRGSKSPSARLVWDEASGRWKLGLGTSLSNIAYGSNWDVLTGGVSSSGDGLHTHSFLNDSAGNTALSVKGNGGIEITEDAEVLGTLTVNNGADIAGSVSVDGSLTIDGNLTVKGKTTTVEKEDLVVAANMIEINKFEGDTSPVSESGLEVYRGESQPKARLIWNETERKWKLGIGGALENIASGSSWEKLIQGTNADALHIHSQLYNPQNDVLALSANAEGDVDVHHDLAVGGNLTVTGSLDVRGATASLNTDELHIGSPLATLNKDGSNAASPDGGGIEVYRGTGLAAARLVWNEAKGQWQMGTADKLAVFMADKDGNVTAAGGLQAAKADIKGAVSAASAAIAGTLSVGDGLEVPQGTETKAQIKWVKDRWKLGTADKTVLSLTRSGRMGIGTDNPTEALDVAGKALFRTETEVAGAATFSGAVTAQQEATFNGAAAFNKTVQAADVSVSEKLTIAGRLITSRFEAPRGQDDKGKELPTAKIEWDNDKGVWFYGDGVTRSELGTPRGGQNKLYNELADTIAICADKEGKVGIGTIAPLALLDVRTPADTVALGVTKDGNVGIGTAAPKNRLDVQGAASISGKLEVQGAASVNGKLETGTAEIKGPAVMKGSASVEGQLTAGSALISKDLTVAGNLTVNGDVVTINTTTLEVEDNIIRVNKYEPRATPLENDGGLEVYRGGTELPAQMVWSEAGRQWVAGVSDHLQALEFKGHTHPEFTGLSGLTSAISIDAGNIGIGNPAPAAKLDVSGDARISGKVTAAEGIFSTSLTALSANVSGSFTAKDAAFGGSAVFSQGITTDRGTKPKARIVWNETVEEWQVGVEGSLRQLSYSGHTHQELSDISGALKVKDGNIGIGTSAPAAKLDVSGNAAVSGKLTVNEVAVVTALTVKDASVSSLLTAKDAAFSGSASFSQGITTVRGAKPKARFVWDETLGEWQAGVEGSLRQLSYSGHTHQELTDLSGALKIKDGNLGIGTSAPAVKLDVSGDAAVSGKLTVQEAAVATVLTVKDAFVSSLLTAKDAAFNGTFTAKDATISGILIVQDAEISGGLSVANAAVSGDLVAKDAVITGHLAVNHGLETLRGSDPKACLAWDETEGEWLAGVEGELKPFAYKDHSHEKLAELAGAITVDSAQNVGIGKEASEDFKLDVEGNMRAANFSQTSSRSFKENISGLPAKRALELLGKLKPVTFQYLKDSAKRENIGFIAEEVPDSFTTADGKSVVLMDIIGVLTSVVKKQQNDAADMQRQLKALQKQVAGLTAI</sequence>
<protein>
    <submittedName>
        <fullName evidence="1">Tail fiber domain-containing protein</fullName>
    </submittedName>
</protein>
<reference evidence="1" key="1">
    <citation type="submission" date="2024-12" db="EMBL/GenBank/DDBJ databases">
        <authorList>
            <person name="Wu N."/>
        </authorList>
    </citation>
    <scope>NUCLEOTIDE SEQUENCE</scope>
    <source>
        <strain evidence="1">P15</strain>
    </source>
</reference>
<accession>A0ACC7NT22</accession>
<keyword evidence="2" id="KW-1185">Reference proteome</keyword>
<dbReference type="EMBL" id="JBJURJ010000002">
    <property type="protein sequence ID" value="MFM9327191.1"/>
    <property type="molecule type" value="Genomic_DNA"/>
</dbReference>
<organism evidence="1 2">
    <name type="scientific">Paenibacillus mesotrionivorans</name>
    <dbReference type="NCBI Taxonomy" id="3160968"/>
    <lineage>
        <taxon>Bacteria</taxon>
        <taxon>Bacillati</taxon>
        <taxon>Bacillota</taxon>
        <taxon>Bacilli</taxon>
        <taxon>Bacillales</taxon>
        <taxon>Paenibacillaceae</taxon>
        <taxon>Paenibacillus</taxon>
    </lineage>
</organism>